<accession>A0A507BMX2</accession>
<organism evidence="2 3">
    <name type="scientific">Thyridium curvatum</name>
    <dbReference type="NCBI Taxonomy" id="1093900"/>
    <lineage>
        <taxon>Eukaryota</taxon>
        <taxon>Fungi</taxon>
        <taxon>Dikarya</taxon>
        <taxon>Ascomycota</taxon>
        <taxon>Pezizomycotina</taxon>
        <taxon>Sordariomycetes</taxon>
        <taxon>Sordariomycetidae</taxon>
        <taxon>Thyridiales</taxon>
        <taxon>Thyridiaceae</taxon>
        <taxon>Thyridium</taxon>
    </lineage>
</organism>
<name>A0A507BMX2_9PEZI</name>
<protein>
    <submittedName>
        <fullName evidence="2">Uncharacterized protein</fullName>
    </submittedName>
</protein>
<dbReference type="InterPro" id="IPR051283">
    <property type="entry name" value="Sec_Metabolite_Acyltrans"/>
</dbReference>
<dbReference type="Proteomes" id="UP000319257">
    <property type="component" value="Unassembled WGS sequence"/>
</dbReference>
<comment type="caution">
    <text evidence="2">The sequence shown here is derived from an EMBL/GenBank/DDBJ whole genome shotgun (WGS) entry which is preliminary data.</text>
</comment>
<dbReference type="PANTHER" id="PTHR31896:SF13">
    <property type="entry name" value="TRICHOTHECENE 3-O-ACETYLTRANSFERASE"/>
    <property type="match status" value="1"/>
</dbReference>
<sequence>MPKQQVLDLHPAGWESDPADEYFRVSTLDYCVPQVYMACALLFRLPDDRKADVVAVLKRGLEITLRQCRPLCGYLEKHPDGGGSLCFHKTKESTVEFHVQWLDGPEDDSPSFEELESRYFTTQALGDVNRWCVAPMTYGEKPEAEPRNRPKAAAFKATFIKGGLVFVTHHHHYANDVMGFSGELHQLADNCSAVWNSRDLPPWNPACLDLSRATKEDLPKDQLIDGPSTPLKHPDHKPSQFVIFHLPKSKAAKLRALATPADGSYWVSTYDACTAYIWRVLTKHRARLHESDLSQALIWSEAVDMRRRFHDPPLPARLQGNFLCGLFGTEIPGLPAITAAQVISEEPLTKLAWYIRQVTNHATQETMEAMLTAIAPIRDKTALALRTDSLPPLSNFTTDWRGSNPYEADFGFGKPQAMRSPAEIVSTGMTIVYPPRIHNPPAGNDEGSELNICLETAILEDLLADPEWTEFFDYRGVDIG</sequence>
<dbReference type="Pfam" id="PF02458">
    <property type="entry name" value="Transferase"/>
    <property type="match status" value="1"/>
</dbReference>
<dbReference type="PANTHER" id="PTHR31896">
    <property type="entry name" value="FAMILY REGULATORY PROTEIN, PUTATIVE (AFU_ORTHOLOGUE AFUA_3G14730)-RELATED"/>
    <property type="match status" value="1"/>
</dbReference>
<evidence type="ECO:0000313" key="2">
    <source>
        <dbReference type="EMBL" id="TPX18571.1"/>
    </source>
</evidence>
<evidence type="ECO:0000313" key="3">
    <source>
        <dbReference type="Proteomes" id="UP000319257"/>
    </source>
</evidence>
<dbReference type="AlphaFoldDB" id="A0A507BMX2"/>
<dbReference type="EMBL" id="SKBQ01000010">
    <property type="protein sequence ID" value="TPX18571.1"/>
    <property type="molecule type" value="Genomic_DNA"/>
</dbReference>
<reference evidence="2 3" key="1">
    <citation type="submission" date="2019-06" db="EMBL/GenBank/DDBJ databases">
        <title>Draft genome sequence of the filamentous fungus Phialemoniopsis curvata isolated from diesel fuel.</title>
        <authorList>
            <person name="Varaljay V.A."/>
            <person name="Lyon W.J."/>
            <person name="Crouch A.L."/>
            <person name="Drake C.E."/>
            <person name="Hollomon J.M."/>
            <person name="Nadeau L.J."/>
            <person name="Nunn H.S."/>
            <person name="Stevenson B.S."/>
            <person name="Bojanowski C.L."/>
            <person name="Crookes-Goodson W.J."/>
        </authorList>
    </citation>
    <scope>NUCLEOTIDE SEQUENCE [LARGE SCALE GENOMIC DNA]</scope>
    <source>
        <strain evidence="2 3">D216</strain>
    </source>
</reference>
<dbReference type="OrthoDB" id="671439at2759"/>
<dbReference type="InParanoid" id="A0A507BMX2"/>
<dbReference type="GO" id="GO:0016740">
    <property type="term" value="F:transferase activity"/>
    <property type="evidence" value="ECO:0007669"/>
    <property type="project" value="UniProtKB-KW"/>
</dbReference>
<dbReference type="InterPro" id="IPR023213">
    <property type="entry name" value="CAT-like_dom_sf"/>
</dbReference>
<dbReference type="Gene3D" id="3.30.559.10">
    <property type="entry name" value="Chloramphenicol acetyltransferase-like domain"/>
    <property type="match status" value="2"/>
</dbReference>
<proteinExistence type="predicted"/>
<gene>
    <name evidence="2" type="ORF">E0L32_002428</name>
</gene>
<dbReference type="FunCoup" id="A0A507BMX2">
    <property type="interactions" value="66"/>
</dbReference>
<keyword evidence="1" id="KW-0808">Transferase</keyword>
<keyword evidence="3" id="KW-1185">Reference proteome</keyword>
<dbReference type="GeneID" id="41969875"/>
<evidence type="ECO:0000256" key="1">
    <source>
        <dbReference type="ARBA" id="ARBA00022679"/>
    </source>
</evidence>
<dbReference type="RefSeq" id="XP_031000282.1">
    <property type="nucleotide sequence ID" value="XM_031136616.1"/>
</dbReference>
<dbReference type="STRING" id="1093900.A0A507BMX2"/>